<dbReference type="Gene3D" id="6.20.210.20">
    <property type="entry name" value="THAP domain"/>
    <property type="match status" value="1"/>
</dbReference>
<keyword evidence="3" id="KW-0479">Metal-binding</keyword>
<keyword evidence="15" id="KW-1185">Reference proteome</keyword>
<name>F7BH60_CIOIN</name>
<keyword evidence="6" id="KW-0805">Transcription regulation</keyword>
<evidence type="ECO:0000256" key="6">
    <source>
        <dbReference type="ARBA" id="ARBA00023015"/>
    </source>
</evidence>
<evidence type="ECO:0000256" key="3">
    <source>
        <dbReference type="ARBA" id="ARBA00022723"/>
    </source>
</evidence>
<dbReference type="HOGENOM" id="CLU_1302157_0_0_1"/>
<evidence type="ECO:0000256" key="12">
    <source>
        <dbReference type="PROSITE-ProRule" id="PRU00309"/>
    </source>
</evidence>
<dbReference type="AlphaFoldDB" id="F7BH60"/>
<keyword evidence="8 12" id="KW-0238">DNA-binding</keyword>
<dbReference type="InParanoid" id="F7BH60"/>
<keyword evidence="11" id="KW-0131">Cell cycle</keyword>
<evidence type="ECO:0000313" key="14">
    <source>
        <dbReference type="Ensembl" id="ENSCINP00000026647.2"/>
    </source>
</evidence>
<evidence type="ECO:0000256" key="9">
    <source>
        <dbReference type="ARBA" id="ARBA00023163"/>
    </source>
</evidence>
<keyword evidence="4 12" id="KW-0863">Zinc-finger</keyword>
<protein>
    <recommendedName>
        <fullName evidence="13">THAP-type domain-containing protein</fullName>
    </recommendedName>
</protein>
<dbReference type="OMA" id="TXSSSIS"/>
<reference evidence="15" key="1">
    <citation type="journal article" date="2002" name="Science">
        <title>The draft genome of Ciona intestinalis: insights into chordate and vertebrate origins.</title>
        <authorList>
            <person name="Dehal P."/>
            <person name="Satou Y."/>
            <person name="Campbell R.K."/>
            <person name="Chapman J."/>
            <person name="Degnan B."/>
            <person name="De Tomaso A."/>
            <person name="Davidson B."/>
            <person name="Di Gregorio A."/>
            <person name="Gelpke M."/>
            <person name="Goodstein D.M."/>
            <person name="Harafuji N."/>
            <person name="Hastings K.E."/>
            <person name="Ho I."/>
            <person name="Hotta K."/>
            <person name="Huang W."/>
            <person name="Kawashima T."/>
            <person name="Lemaire P."/>
            <person name="Martinez D."/>
            <person name="Meinertzhagen I.A."/>
            <person name="Necula S."/>
            <person name="Nonaka M."/>
            <person name="Putnam N."/>
            <person name="Rash S."/>
            <person name="Saiga H."/>
            <person name="Satake M."/>
            <person name="Terry A."/>
            <person name="Yamada L."/>
            <person name="Wang H.G."/>
            <person name="Awazu S."/>
            <person name="Azumi K."/>
            <person name="Boore J."/>
            <person name="Branno M."/>
            <person name="Chin-Bow S."/>
            <person name="DeSantis R."/>
            <person name="Doyle S."/>
            <person name="Francino P."/>
            <person name="Keys D.N."/>
            <person name="Haga S."/>
            <person name="Hayashi H."/>
            <person name="Hino K."/>
            <person name="Imai K.S."/>
            <person name="Inaba K."/>
            <person name="Kano S."/>
            <person name="Kobayashi K."/>
            <person name="Kobayashi M."/>
            <person name="Lee B.I."/>
            <person name="Makabe K.W."/>
            <person name="Manohar C."/>
            <person name="Matassi G."/>
            <person name="Medina M."/>
            <person name="Mochizuki Y."/>
            <person name="Mount S."/>
            <person name="Morishita T."/>
            <person name="Miura S."/>
            <person name="Nakayama A."/>
            <person name="Nishizaka S."/>
            <person name="Nomoto H."/>
            <person name="Ohta F."/>
            <person name="Oishi K."/>
            <person name="Rigoutsos I."/>
            <person name="Sano M."/>
            <person name="Sasaki A."/>
            <person name="Sasakura Y."/>
            <person name="Shoguchi E."/>
            <person name="Shin-i T."/>
            <person name="Spagnuolo A."/>
            <person name="Stainier D."/>
            <person name="Suzuki M.M."/>
            <person name="Tassy O."/>
            <person name="Takatori N."/>
            <person name="Tokuoka M."/>
            <person name="Yagi K."/>
            <person name="Yoshizaki F."/>
            <person name="Wada S."/>
            <person name="Zhang C."/>
            <person name="Hyatt P.D."/>
            <person name="Larimer F."/>
            <person name="Detter C."/>
            <person name="Doggett N."/>
            <person name="Glavina T."/>
            <person name="Hawkins T."/>
            <person name="Richardson P."/>
            <person name="Lucas S."/>
            <person name="Kohara Y."/>
            <person name="Levine M."/>
            <person name="Satoh N."/>
            <person name="Rokhsar D.S."/>
        </authorList>
    </citation>
    <scope>NUCLEOTIDE SEQUENCE [LARGE SCALE GENOMIC DNA]</scope>
</reference>
<sequence>MPNRCVVGGCLNTYQNKVKIHKFPKSPILKQCWVKFVQCTRADFEQPSKNSVICGKHFKPDCYWKKFGSSTELLLESAIPTEKSKKAAPATQKRKWTVAFTKQSRKKTKLLDEVLGCSPTSNAAIDESPNENVSEETLSVPEKDDKCIQTETAQHNQKTQTSLRRGKHRKCKKTFIDTPILSCLPPLTSNYLQPDKDVSNAAHALLQIKFFT</sequence>
<dbReference type="InterPro" id="IPR026516">
    <property type="entry name" value="THAP1/10"/>
</dbReference>
<dbReference type="GeneTree" id="ENSGT01060000251798"/>
<accession>F7BH60</accession>
<dbReference type="SMART" id="SM00980">
    <property type="entry name" value="THAP"/>
    <property type="match status" value="1"/>
</dbReference>
<comment type="similarity">
    <text evidence="2">Belongs to the THAP1 family.</text>
</comment>
<dbReference type="Ensembl" id="ENSCINT00000026893.2">
    <property type="protein sequence ID" value="ENSCINP00000026647.2"/>
    <property type="gene ID" value="ENSCING00000014832.2"/>
</dbReference>
<proteinExistence type="inferred from homology"/>
<dbReference type="PANTHER" id="PTHR46600">
    <property type="entry name" value="THAP DOMAIN-CONTAINING"/>
    <property type="match status" value="1"/>
</dbReference>
<keyword evidence="10" id="KW-0539">Nucleus</keyword>
<evidence type="ECO:0000313" key="15">
    <source>
        <dbReference type="Proteomes" id="UP000008144"/>
    </source>
</evidence>
<evidence type="ECO:0000256" key="10">
    <source>
        <dbReference type="ARBA" id="ARBA00023242"/>
    </source>
</evidence>
<dbReference type="SUPFAM" id="SSF57716">
    <property type="entry name" value="Glucocorticoid receptor-like (DNA-binding domain)"/>
    <property type="match status" value="1"/>
</dbReference>
<evidence type="ECO:0000256" key="7">
    <source>
        <dbReference type="ARBA" id="ARBA00023054"/>
    </source>
</evidence>
<evidence type="ECO:0000259" key="13">
    <source>
        <dbReference type="PROSITE" id="PS50950"/>
    </source>
</evidence>
<dbReference type="PANTHER" id="PTHR46600:SF1">
    <property type="entry name" value="THAP DOMAIN-CONTAINING PROTEIN 1"/>
    <property type="match status" value="1"/>
</dbReference>
<dbReference type="PROSITE" id="PS50950">
    <property type="entry name" value="ZF_THAP"/>
    <property type="match status" value="1"/>
</dbReference>
<organism evidence="14 15">
    <name type="scientific">Ciona intestinalis</name>
    <name type="common">Transparent sea squirt</name>
    <name type="synonym">Ascidia intestinalis</name>
    <dbReference type="NCBI Taxonomy" id="7719"/>
    <lineage>
        <taxon>Eukaryota</taxon>
        <taxon>Metazoa</taxon>
        <taxon>Chordata</taxon>
        <taxon>Tunicata</taxon>
        <taxon>Ascidiacea</taxon>
        <taxon>Phlebobranchia</taxon>
        <taxon>Cionidae</taxon>
        <taxon>Ciona</taxon>
    </lineage>
</organism>
<evidence type="ECO:0000256" key="8">
    <source>
        <dbReference type="ARBA" id="ARBA00023125"/>
    </source>
</evidence>
<dbReference type="GO" id="GO:0008270">
    <property type="term" value="F:zinc ion binding"/>
    <property type="evidence" value="ECO:0007669"/>
    <property type="project" value="UniProtKB-KW"/>
</dbReference>
<comment type="subcellular location">
    <subcellularLocation>
        <location evidence="1">Nucleus</location>
        <location evidence="1">Nucleoplasm</location>
    </subcellularLocation>
</comment>
<dbReference type="Proteomes" id="UP000008144">
    <property type="component" value="Unassembled WGS sequence"/>
</dbReference>
<evidence type="ECO:0000256" key="11">
    <source>
        <dbReference type="ARBA" id="ARBA00023306"/>
    </source>
</evidence>
<evidence type="ECO:0000256" key="2">
    <source>
        <dbReference type="ARBA" id="ARBA00006177"/>
    </source>
</evidence>
<dbReference type="InterPro" id="IPR038441">
    <property type="entry name" value="THAP_Znf_sf"/>
</dbReference>
<reference evidence="14" key="3">
    <citation type="submission" date="2025-09" db="UniProtKB">
        <authorList>
            <consortium name="Ensembl"/>
        </authorList>
    </citation>
    <scope>IDENTIFICATION</scope>
</reference>
<dbReference type="GO" id="GO:0005654">
    <property type="term" value="C:nucleoplasm"/>
    <property type="evidence" value="ECO:0007669"/>
    <property type="project" value="UniProtKB-SubCell"/>
</dbReference>
<dbReference type="InterPro" id="IPR006612">
    <property type="entry name" value="THAP_Znf"/>
</dbReference>
<feature type="domain" description="THAP-type" evidence="13">
    <location>
        <begin position="1"/>
        <end position="83"/>
    </location>
</feature>
<reference evidence="14" key="2">
    <citation type="submission" date="2025-08" db="UniProtKB">
        <authorList>
            <consortium name="Ensembl"/>
        </authorList>
    </citation>
    <scope>IDENTIFICATION</scope>
</reference>
<evidence type="ECO:0000256" key="4">
    <source>
        <dbReference type="ARBA" id="ARBA00022771"/>
    </source>
</evidence>
<dbReference type="Pfam" id="PF05485">
    <property type="entry name" value="THAP"/>
    <property type="match status" value="1"/>
</dbReference>
<keyword evidence="9" id="KW-0804">Transcription</keyword>
<evidence type="ECO:0000256" key="1">
    <source>
        <dbReference type="ARBA" id="ARBA00004642"/>
    </source>
</evidence>
<evidence type="ECO:0000256" key="5">
    <source>
        <dbReference type="ARBA" id="ARBA00022833"/>
    </source>
</evidence>
<dbReference type="SMART" id="SM00692">
    <property type="entry name" value="DM3"/>
    <property type="match status" value="1"/>
</dbReference>
<keyword evidence="5" id="KW-0862">Zinc</keyword>
<keyword evidence="7" id="KW-0175">Coiled coil</keyword>
<dbReference type="GO" id="GO:0043565">
    <property type="term" value="F:sequence-specific DNA binding"/>
    <property type="evidence" value="ECO:0007669"/>
    <property type="project" value="InterPro"/>
</dbReference>